<dbReference type="GO" id="GO:0046872">
    <property type="term" value="F:metal ion binding"/>
    <property type="evidence" value="ECO:0007669"/>
    <property type="project" value="UniProtKB-KW"/>
</dbReference>
<comment type="caution">
    <text evidence="11">The sequence shown here is derived from an EMBL/GenBank/DDBJ whole genome shotgun (WGS) entry which is preliminary data.</text>
</comment>
<dbReference type="PANTHER" id="PTHR47466:SF1">
    <property type="entry name" value="METALLOPROTEASE MEP1 (AFU_ORTHOLOGUE AFUA_1G07730)-RELATED"/>
    <property type="match status" value="1"/>
</dbReference>
<evidence type="ECO:0000256" key="1">
    <source>
        <dbReference type="ARBA" id="ARBA00008721"/>
    </source>
</evidence>
<feature type="chain" id="PRO_5034333542" description="Peptidase M43 pregnancy-associated plasma-A domain-containing protein" evidence="9">
    <location>
        <begin position="18"/>
        <end position="277"/>
    </location>
</feature>
<name>A0A8H3GIM6_9AGAM</name>
<feature type="signal peptide" evidence="9">
    <location>
        <begin position="1"/>
        <end position="17"/>
    </location>
</feature>
<evidence type="ECO:0000256" key="3">
    <source>
        <dbReference type="ARBA" id="ARBA00022723"/>
    </source>
</evidence>
<dbReference type="GO" id="GO:0006508">
    <property type="term" value="P:proteolysis"/>
    <property type="evidence" value="ECO:0007669"/>
    <property type="project" value="UniProtKB-KW"/>
</dbReference>
<evidence type="ECO:0000256" key="4">
    <source>
        <dbReference type="ARBA" id="ARBA00022729"/>
    </source>
</evidence>
<protein>
    <recommendedName>
        <fullName evidence="10">Peptidase M43 pregnancy-associated plasma-A domain-containing protein</fullName>
    </recommendedName>
</protein>
<dbReference type="Pfam" id="PF05572">
    <property type="entry name" value="Peptidase_M43"/>
    <property type="match status" value="1"/>
</dbReference>
<dbReference type="PANTHER" id="PTHR47466">
    <property type="match status" value="1"/>
</dbReference>
<evidence type="ECO:0000256" key="7">
    <source>
        <dbReference type="ARBA" id="ARBA00023049"/>
    </source>
</evidence>
<dbReference type="GO" id="GO:0008237">
    <property type="term" value="F:metallopeptidase activity"/>
    <property type="evidence" value="ECO:0007669"/>
    <property type="project" value="UniProtKB-KW"/>
</dbReference>
<accession>A0A8H3GIM6</accession>
<evidence type="ECO:0000313" key="11">
    <source>
        <dbReference type="EMBL" id="CAE6451954.1"/>
    </source>
</evidence>
<keyword evidence="6" id="KW-0862">Zinc</keyword>
<evidence type="ECO:0000256" key="9">
    <source>
        <dbReference type="SAM" id="SignalP"/>
    </source>
</evidence>
<dbReference type="AlphaFoldDB" id="A0A8H3GIM6"/>
<evidence type="ECO:0000259" key="10">
    <source>
        <dbReference type="Pfam" id="PF05572"/>
    </source>
</evidence>
<feature type="domain" description="Peptidase M43 pregnancy-associated plasma-A" evidence="10">
    <location>
        <begin position="195"/>
        <end position="261"/>
    </location>
</feature>
<evidence type="ECO:0000256" key="2">
    <source>
        <dbReference type="ARBA" id="ARBA00022670"/>
    </source>
</evidence>
<dbReference type="EMBL" id="CAJMWT010002726">
    <property type="protein sequence ID" value="CAE6451954.1"/>
    <property type="molecule type" value="Genomic_DNA"/>
</dbReference>
<organism evidence="11 12">
    <name type="scientific">Rhizoctonia solani</name>
    <dbReference type="NCBI Taxonomy" id="456999"/>
    <lineage>
        <taxon>Eukaryota</taxon>
        <taxon>Fungi</taxon>
        <taxon>Dikarya</taxon>
        <taxon>Basidiomycota</taxon>
        <taxon>Agaricomycotina</taxon>
        <taxon>Agaricomycetes</taxon>
        <taxon>Cantharellales</taxon>
        <taxon>Ceratobasidiaceae</taxon>
        <taxon>Rhizoctonia</taxon>
    </lineage>
</organism>
<sequence length="277" mass="30113">MFVSFIALAFGITSVAGLAKNQTRKACSFDLSAADVETAETHFEANKISLMSTESTKSGASVPVHWHVIQADNSLRRGNVPDSQIHASIKVLNEDYAPTGLSFTLASTTRTTNMAWFNRAVVKSTYQTSMKQKLRRGNAAALNVYTVGFSDVPYDYQTLTGYSSLPYFYSRNPTDDGVVILYSTLPGGSAAPFNLGRVLTHEVGHWAGLFHTFQGGCNGRGDYIRDTPPEGEPTFGCPAKKDTCRGGGSDPIHNYMDFSDDACMNEVRTIVIVHGLN</sequence>
<dbReference type="SUPFAM" id="SSF55486">
    <property type="entry name" value="Metalloproteases ('zincins'), catalytic domain"/>
    <property type="match status" value="1"/>
</dbReference>
<dbReference type="Gene3D" id="3.40.390.10">
    <property type="entry name" value="Collagenase (Catalytic Domain)"/>
    <property type="match status" value="1"/>
</dbReference>
<reference evidence="11" key="1">
    <citation type="submission" date="2021-01" db="EMBL/GenBank/DDBJ databases">
        <authorList>
            <person name="Kaushik A."/>
        </authorList>
    </citation>
    <scope>NUCLEOTIDE SEQUENCE</scope>
    <source>
        <strain evidence="11">AG2-2IIIB</strain>
    </source>
</reference>
<dbReference type="Proteomes" id="UP000663843">
    <property type="component" value="Unassembled WGS sequence"/>
</dbReference>
<dbReference type="CDD" id="cd04275">
    <property type="entry name" value="ZnMc_pappalysin_like"/>
    <property type="match status" value="1"/>
</dbReference>
<comment type="similarity">
    <text evidence="1">Belongs to the peptidase M43B family.</text>
</comment>
<keyword evidence="4 9" id="KW-0732">Signal</keyword>
<gene>
    <name evidence="11" type="ORF">RDB_LOCUS87835</name>
</gene>
<evidence type="ECO:0000256" key="5">
    <source>
        <dbReference type="ARBA" id="ARBA00022801"/>
    </source>
</evidence>
<proteinExistence type="inferred from homology"/>
<dbReference type="InterPro" id="IPR024079">
    <property type="entry name" value="MetalloPept_cat_dom_sf"/>
</dbReference>
<keyword evidence="8" id="KW-1015">Disulfide bond</keyword>
<evidence type="ECO:0000256" key="8">
    <source>
        <dbReference type="ARBA" id="ARBA00023157"/>
    </source>
</evidence>
<dbReference type="InterPro" id="IPR008754">
    <property type="entry name" value="Peptidase_M43"/>
</dbReference>
<evidence type="ECO:0000256" key="6">
    <source>
        <dbReference type="ARBA" id="ARBA00022833"/>
    </source>
</evidence>
<keyword evidence="5" id="KW-0378">Hydrolase</keyword>
<evidence type="ECO:0000313" key="12">
    <source>
        <dbReference type="Proteomes" id="UP000663843"/>
    </source>
</evidence>
<keyword evidence="3" id="KW-0479">Metal-binding</keyword>
<keyword evidence="7" id="KW-0482">Metalloprotease</keyword>
<keyword evidence="2" id="KW-0645">Protease</keyword>